<organism evidence="1 2">
    <name type="scientific">Trifolium pratense</name>
    <name type="common">Red clover</name>
    <dbReference type="NCBI Taxonomy" id="57577"/>
    <lineage>
        <taxon>Eukaryota</taxon>
        <taxon>Viridiplantae</taxon>
        <taxon>Streptophyta</taxon>
        <taxon>Embryophyta</taxon>
        <taxon>Tracheophyta</taxon>
        <taxon>Spermatophyta</taxon>
        <taxon>Magnoliopsida</taxon>
        <taxon>eudicotyledons</taxon>
        <taxon>Gunneridae</taxon>
        <taxon>Pentapetalae</taxon>
        <taxon>rosids</taxon>
        <taxon>fabids</taxon>
        <taxon>Fabales</taxon>
        <taxon>Fabaceae</taxon>
        <taxon>Papilionoideae</taxon>
        <taxon>50 kb inversion clade</taxon>
        <taxon>NPAAA clade</taxon>
        <taxon>Hologalegina</taxon>
        <taxon>IRL clade</taxon>
        <taxon>Trifolieae</taxon>
        <taxon>Trifolium</taxon>
    </lineage>
</organism>
<dbReference type="AlphaFoldDB" id="A0A2K3M727"/>
<protein>
    <submittedName>
        <fullName evidence="1">Beta-ureidopropionase</fullName>
    </submittedName>
</protein>
<evidence type="ECO:0000313" key="1">
    <source>
        <dbReference type="EMBL" id="PNX86602.1"/>
    </source>
</evidence>
<dbReference type="ExpressionAtlas" id="A0A2K3M727">
    <property type="expression patterns" value="baseline"/>
</dbReference>
<reference evidence="1 2" key="1">
    <citation type="journal article" date="2014" name="Am. J. Bot.">
        <title>Genome assembly and annotation for red clover (Trifolium pratense; Fabaceae).</title>
        <authorList>
            <person name="Istvanek J."/>
            <person name="Jaros M."/>
            <person name="Krenek A."/>
            <person name="Repkova J."/>
        </authorList>
    </citation>
    <scope>NUCLEOTIDE SEQUENCE [LARGE SCALE GENOMIC DNA]</scope>
    <source>
        <strain evidence="2">cv. Tatra</strain>
        <tissue evidence="1">Young leaves</tissue>
    </source>
</reference>
<evidence type="ECO:0000313" key="2">
    <source>
        <dbReference type="Proteomes" id="UP000236291"/>
    </source>
</evidence>
<name>A0A2K3M727_TRIPR</name>
<dbReference type="STRING" id="57577.A0A2K3M727"/>
<dbReference type="Proteomes" id="UP000236291">
    <property type="component" value="Unassembled WGS sequence"/>
</dbReference>
<dbReference type="EMBL" id="ASHM01051625">
    <property type="protein sequence ID" value="PNX86602.1"/>
    <property type="molecule type" value="Genomic_DNA"/>
</dbReference>
<gene>
    <name evidence="1" type="ORF">L195_g042681</name>
</gene>
<sequence>MEKSQNGEHNDDASSICGYDSLHHLLKDNLKPHHFQRSEMLKGGVDDLVFAGTSTRSSTPPSGHLEVNRLLTGLNCGKALETIALPDSATALSVEHGFDIQERNIYGKNGCMYRDDYSKM</sequence>
<proteinExistence type="predicted"/>
<comment type="caution">
    <text evidence="1">The sequence shown here is derived from an EMBL/GenBank/DDBJ whole genome shotgun (WGS) entry which is preliminary data.</text>
</comment>
<reference evidence="1 2" key="2">
    <citation type="journal article" date="2017" name="Front. Plant Sci.">
        <title>Gene Classification and Mining of Molecular Markers Useful in Red Clover (Trifolium pratense) Breeding.</title>
        <authorList>
            <person name="Istvanek J."/>
            <person name="Dluhosova J."/>
            <person name="Dluhos P."/>
            <person name="Patkova L."/>
            <person name="Nedelnik J."/>
            <person name="Repkova J."/>
        </authorList>
    </citation>
    <scope>NUCLEOTIDE SEQUENCE [LARGE SCALE GENOMIC DNA]</scope>
    <source>
        <strain evidence="2">cv. Tatra</strain>
        <tissue evidence="1">Young leaves</tissue>
    </source>
</reference>
<accession>A0A2K3M727</accession>